<feature type="coiled-coil region" evidence="3">
    <location>
        <begin position="438"/>
        <end position="472"/>
    </location>
</feature>
<dbReference type="SUPFAM" id="SSF50978">
    <property type="entry name" value="WD40 repeat-like"/>
    <property type="match status" value="1"/>
</dbReference>
<dbReference type="PROSITE" id="PS50011">
    <property type="entry name" value="PROTEIN_KINASE_DOM"/>
    <property type="match status" value="1"/>
</dbReference>
<keyword evidence="6" id="KW-1185">Reference proteome</keyword>
<gene>
    <name evidence="5" type="ORF">CBR_g8103</name>
</gene>
<evidence type="ECO:0000313" key="5">
    <source>
        <dbReference type="EMBL" id="GBG70803.1"/>
    </source>
</evidence>
<dbReference type="Pfam" id="PF00400">
    <property type="entry name" value="WD40"/>
    <property type="match status" value="2"/>
</dbReference>
<keyword evidence="2" id="KW-0853">WD repeat</keyword>
<evidence type="ECO:0000313" key="6">
    <source>
        <dbReference type="Proteomes" id="UP000265515"/>
    </source>
</evidence>
<dbReference type="Pfam" id="PF07714">
    <property type="entry name" value="PK_Tyr_Ser-Thr"/>
    <property type="match status" value="1"/>
</dbReference>
<comment type="caution">
    <text evidence="5">The sequence shown here is derived from an EMBL/GenBank/DDBJ whole genome shotgun (WGS) entry which is preliminary data.</text>
</comment>
<dbReference type="InterPro" id="IPR001680">
    <property type="entry name" value="WD40_rpt"/>
</dbReference>
<dbReference type="PROSITE" id="PS50294">
    <property type="entry name" value="WD_REPEATS_REGION"/>
    <property type="match status" value="1"/>
</dbReference>
<dbReference type="OMA" id="CNICIVH"/>
<dbReference type="Proteomes" id="UP000265515">
    <property type="component" value="Unassembled WGS sequence"/>
</dbReference>
<evidence type="ECO:0000256" key="2">
    <source>
        <dbReference type="PROSITE-ProRule" id="PRU00221"/>
    </source>
</evidence>
<dbReference type="SMART" id="SM00320">
    <property type="entry name" value="WD40"/>
    <property type="match status" value="3"/>
</dbReference>
<dbReference type="InterPro" id="IPR001245">
    <property type="entry name" value="Ser-Thr/Tyr_kinase_cat_dom"/>
</dbReference>
<accession>A0A388KLG9</accession>
<evidence type="ECO:0000259" key="4">
    <source>
        <dbReference type="PROSITE" id="PS50011"/>
    </source>
</evidence>
<evidence type="ECO:0000256" key="3">
    <source>
        <dbReference type="SAM" id="Coils"/>
    </source>
</evidence>
<dbReference type="InterPro" id="IPR011009">
    <property type="entry name" value="Kinase-like_dom_sf"/>
</dbReference>
<dbReference type="Gene3D" id="1.10.510.10">
    <property type="entry name" value="Transferase(Phosphotransferase) domain 1"/>
    <property type="match status" value="1"/>
</dbReference>
<keyword evidence="3" id="KW-0175">Coiled coil</keyword>
<dbReference type="Gene3D" id="2.130.10.10">
    <property type="entry name" value="YVTN repeat-like/Quinoprotein amine dehydrogenase"/>
    <property type="match status" value="1"/>
</dbReference>
<dbReference type="PANTHER" id="PTHR45647">
    <property type="entry name" value="OS02G0152300 PROTEIN"/>
    <property type="match status" value="1"/>
</dbReference>
<feature type="repeat" description="WD" evidence="2">
    <location>
        <begin position="148"/>
        <end position="190"/>
    </location>
</feature>
<dbReference type="OrthoDB" id="2096344at2759"/>
<reference evidence="5 6" key="1">
    <citation type="journal article" date="2018" name="Cell">
        <title>The Chara Genome: Secondary Complexity and Implications for Plant Terrestrialization.</title>
        <authorList>
            <person name="Nishiyama T."/>
            <person name="Sakayama H."/>
            <person name="Vries J.D."/>
            <person name="Buschmann H."/>
            <person name="Saint-Marcoux D."/>
            <person name="Ullrich K.K."/>
            <person name="Haas F.B."/>
            <person name="Vanderstraeten L."/>
            <person name="Becker D."/>
            <person name="Lang D."/>
            <person name="Vosolsobe S."/>
            <person name="Rombauts S."/>
            <person name="Wilhelmsson P.K.I."/>
            <person name="Janitza P."/>
            <person name="Kern R."/>
            <person name="Heyl A."/>
            <person name="Rumpler F."/>
            <person name="Villalobos L.I.A.C."/>
            <person name="Clay J.M."/>
            <person name="Skokan R."/>
            <person name="Toyoda A."/>
            <person name="Suzuki Y."/>
            <person name="Kagoshima H."/>
            <person name="Schijlen E."/>
            <person name="Tajeshwar N."/>
            <person name="Catarino B."/>
            <person name="Hetherington A.J."/>
            <person name="Saltykova A."/>
            <person name="Bonnot C."/>
            <person name="Breuninger H."/>
            <person name="Symeonidi A."/>
            <person name="Radhakrishnan G.V."/>
            <person name="Van Nieuwerburgh F."/>
            <person name="Deforce D."/>
            <person name="Chang C."/>
            <person name="Karol K.G."/>
            <person name="Hedrich R."/>
            <person name="Ulvskov P."/>
            <person name="Glockner G."/>
            <person name="Delwiche C.F."/>
            <person name="Petrasek J."/>
            <person name="Van de Peer Y."/>
            <person name="Friml J."/>
            <person name="Beilby M."/>
            <person name="Dolan L."/>
            <person name="Kohara Y."/>
            <person name="Sugano S."/>
            <person name="Fujiyama A."/>
            <person name="Delaux P.-M."/>
            <person name="Quint M."/>
            <person name="TheiBen G."/>
            <person name="Hagemann M."/>
            <person name="Harholt J."/>
            <person name="Dunand C."/>
            <person name="Zachgo S."/>
            <person name="Langdale J."/>
            <person name="Maumus F."/>
            <person name="Straeten D.V.D."/>
            <person name="Gould S.B."/>
            <person name="Rensing S.A."/>
        </authorList>
    </citation>
    <scope>NUCLEOTIDE SEQUENCE [LARGE SCALE GENOMIC DNA]</scope>
    <source>
        <strain evidence="5 6">S276</strain>
    </source>
</reference>
<name>A0A388KLG9_CHABU</name>
<dbReference type="GO" id="GO:0005524">
    <property type="term" value="F:ATP binding"/>
    <property type="evidence" value="ECO:0007669"/>
    <property type="project" value="InterPro"/>
</dbReference>
<keyword evidence="1" id="KW-0833">Ubl conjugation pathway</keyword>
<organism evidence="5 6">
    <name type="scientific">Chara braunii</name>
    <name type="common">Braun's stonewort</name>
    <dbReference type="NCBI Taxonomy" id="69332"/>
    <lineage>
        <taxon>Eukaryota</taxon>
        <taxon>Viridiplantae</taxon>
        <taxon>Streptophyta</taxon>
        <taxon>Charophyceae</taxon>
        <taxon>Charales</taxon>
        <taxon>Characeae</taxon>
        <taxon>Chara</taxon>
    </lineage>
</organism>
<dbReference type="PROSITE" id="PS50082">
    <property type="entry name" value="WD_REPEATS_2"/>
    <property type="match status" value="1"/>
</dbReference>
<dbReference type="Gene3D" id="3.30.200.20">
    <property type="entry name" value="Phosphorylase Kinase, domain 1"/>
    <property type="match status" value="1"/>
</dbReference>
<dbReference type="PANTHER" id="PTHR45647:SF139">
    <property type="entry name" value="OS02G0152300 PROTEIN"/>
    <property type="match status" value="1"/>
</dbReference>
<dbReference type="InterPro" id="IPR015943">
    <property type="entry name" value="WD40/YVTN_repeat-like_dom_sf"/>
</dbReference>
<dbReference type="GO" id="GO:0004672">
    <property type="term" value="F:protein kinase activity"/>
    <property type="evidence" value="ECO:0007669"/>
    <property type="project" value="InterPro"/>
</dbReference>
<evidence type="ECO:0000256" key="1">
    <source>
        <dbReference type="ARBA" id="ARBA00022786"/>
    </source>
</evidence>
<proteinExistence type="predicted"/>
<dbReference type="InterPro" id="IPR036322">
    <property type="entry name" value="WD40_repeat_dom_sf"/>
</dbReference>
<dbReference type="Gramene" id="GBG70803">
    <property type="protein sequence ID" value="GBG70803"/>
    <property type="gene ID" value="CBR_g8103"/>
</dbReference>
<dbReference type="AlphaFoldDB" id="A0A388KLG9"/>
<protein>
    <recommendedName>
        <fullName evidence="4">Protein kinase domain-containing protein</fullName>
    </recommendedName>
</protein>
<feature type="domain" description="Protein kinase" evidence="4">
    <location>
        <begin position="527"/>
        <end position="809"/>
    </location>
</feature>
<dbReference type="EMBL" id="BFEA01000136">
    <property type="protein sequence ID" value="GBG70803.1"/>
    <property type="molecule type" value="Genomic_DNA"/>
</dbReference>
<dbReference type="SUPFAM" id="SSF56112">
    <property type="entry name" value="Protein kinase-like (PK-like)"/>
    <property type="match status" value="1"/>
</dbReference>
<sequence length="829" mass="93580">MSDLPWVGCLRDLRIDVHPVNPWVLFTPDGKTLHIWNYKNGKLVTVWRMSGMDKAREAKFIFRKDWIVARHVKGFVVYEMKATNLTMCPGIIAEALCKGQAPNLRIITRQDTSVLNRVVVHPTLPYLLSGGARLVLWNWERKWDPTIFRGHSLNVYDVAFSPQDSHIFASTSKDRTIKMWSTQSKSVVQTLRDEDMERAHKIGFCTGLRKLLVSTTNQLEPFARVWDYETGVCIAKLEGSGIILAFFHPHLPYIFTGAKGGEIKVWRESNYVPVSSYYPRTGMTRGSIVAITPGKNNALVLGLRGQFLVVDVTITGKGRDEDGDIHIVRTPGANTSNERMATDESELQSRHDKDIVETEKGHGQTLMVQMERKWQKSLDDLRAEHLNKEKVQAKRLRLLKGRIRSEKAHRNAVAKELSKSRLSNQQLQGSLQKEVTERRIADELRKHLAKRVRELEEEKAMLMGKSKKLRLKIRKLQIVKGAENQDATRLKIRKLQKGAENEDTTCEQWEVQEFSLEQLEAATDNFDEKRKICGDGDQDLCTYQGELQDGTPVVVRKGRTASSQEIDSGKFKTDSEVVDRLKMLRHPHLFNLMGICYQANSLVYKHQANGSVKDWIAGGGNSEIQNSKGVIVLGWSSRFRVMVEVARALCFLHSNPLRSGGPIIHRAIKPANILLDNQLVANIGGVEHALLGPHWEEGVQSSTRSFMILDCDSQYMAPESFRSKVFDEKTDIFAFGITMLEMLTGKFWDALELVQDAIGKDDATFQRVLDGSAGCWDVRLAREVAELALNCASLNRHNRPSMMGSHGAILPILEGIARKAKLEEQAGKA</sequence>
<dbReference type="InterPro" id="IPR051348">
    <property type="entry name" value="U-box_ubiquitin_ligases"/>
</dbReference>
<dbReference type="InterPro" id="IPR000719">
    <property type="entry name" value="Prot_kinase_dom"/>
</dbReference>